<dbReference type="Proteomes" id="UP000189761">
    <property type="component" value="Unassembled WGS sequence"/>
</dbReference>
<reference evidence="2 3" key="1">
    <citation type="submission" date="2017-01" db="EMBL/GenBank/DDBJ databases">
        <title>Draft genome sequence of Bacillus oleronius.</title>
        <authorList>
            <person name="Allam M."/>
        </authorList>
    </citation>
    <scope>NUCLEOTIDE SEQUENCE [LARGE SCALE GENOMIC DNA]</scope>
    <source>
        <strain evidence="2 3">DSM 9356</strain>
    </source>
</reference>
<evidence type="ECO:0000313" key="2">
    <source>
        <dbReference type="EMBL" id="OOP70022.1"/>
    </source>
</evidence>
<name>A0A8E2IBB3_9BACI</name>
<dbReference type="Pfam" id="PF04519">
    <property type="entry name" value="Bactofilin"/>
    <property type="match status" value="1"/>
</dbReference>
<dbReference type="AlphaFoldDB" id="A0A8E2IBB3"/>
<evidence type="ECO:0000256" key="1">
    <source>
        <dbReference type="ARBA" id="ARBA00044755"/>
    </source>
</evidence>
<organism evidence="2 3">
    <name type="scientific">Heyndrickxia oleronia</name>
    <dbReference type="NCBI Taxonomy" id="38875"/>
    <lineage>
        <taxon>Bacteria</taxon>
        <taxon>Bacillati</taxon>
        <taxon>Bacillota</taxon>
        <taxon>Bacilli</taxon>
        <taxon>Bacillales</taxon>
        <taxon>Bacillaceae</taxon>
        <taxon>Heyndrickxia</taxon>
    </lineage>
</organism>
<dbReference type="PANTHER" id="PTHR35024">
    <property type="entry name" value="HYPOTHETICAL CYTOSOLIC PROTEIN"/>
    <property type="match status" value="1"/>
</dbReference>
<proteinExistence type="inferred from homology"/>
<sequence length="238" mass="25462">MGVEKKDLIINGFGSSSGGSFDEVSVNGKGTVVGDIECNKYDCNGLGNVNGNVTADRVQINGKGKINGNLVGRDITVDGHSTLGGDVTYESFRISGSCSIGGMVKGERLKINGKATIGGDCETEEFVSEGIFKIGGLLNAEDIDITLYGECMAKEIGGQSIRVRQKSYGLIKIFKTLFPSRLVATVIEGDDIYLEGVRAKIVRGNNVVIGKDCEIDLVEYFEDFTNTKGSKVKEHTKL</sequence>
<gene>
    <name evidence="2" type="ORF">BWZ43_01930</name>
</gene>
<dbReference type="InterPro" id="IPR007607">
    <property type="entry name" value="BacA/B"/>
</dbReference>
<dbReference type="GeneID" id="79869016"/>
<evidence type="ECO:0000313" key="3">
    <source>
        <dbReference type="Proteomes" id="UP000189761"/>
    </source>
</evidence>
<dbReference type="PANTHER" id="PTHR35024:SF4">
    <property type="entry name" value="POLYMER-FORMING CYTOSKELETAL PROTEIN"/>
    <property type="match status" value="1"/>
</dbReference>
<protein>
    <submittedName>
        <fullName evidence="2">Cytoplasmic protein</fullName>
    </submittedName>
</protein>
<accession>A0A8E2IBB3</accession>
<dbReference type="EMBL" id="MTLA01000020">
    <property type="protein sequence ID" value="OOP70022.1"/>
    <property type="molecule type" value="Genomic_DNA"/>
</dbReference>
<keyword evidence="3" id="KW-1185">Reference proteome</keyword>
<comment type="similarity">
    <text evidence="1">Belongs to the bactofilin family.</text>
</comment>
<comment type="caution">
    <text evidence="2">The sequence shown here is derived from an EMBL/GenBank/DDBJ whole genome shotgun (WGS) entry which is preliminary data.</text>
</comment>
<dbReference type="RefSeq" id="WP_058005299.1">
    <property type="nucleotide sequence ID" value="NZ_BOQX01000005.1"/>
</dbReference>